<feature type="compositionally biased region" description="Basic and acidic residues" evidence="1">
    <location>
        <begin position="70"/>
        <end position="86"/>
    </location>
</feature>
<dbReference type="AlphaFoldDB" id="A0AA36FGN7"/>
<dbReference type="EMBL" id="OX597834">
    <property type="protein sequence ID" value="CAI9738411.1"/>
    <property type="molecule type" value="Genomic_DNA"/>
</dbReference>
<dbReference type="Proteomes" id="UP001162480">
    <property type="component" value="Chromosome 21"/>
</dbReference>
<accession>A0AA36FGN7</accession>
<sequence>MGSFGRENSSGTECAEREARSGSKASHIRIFRDRQSPTTKMMITKMTEAEAEAEVEDEGEEVEEEEEEVEKEKEENRFSIIHTEIK</sequence>
<evidence type="ECO:0000256" key="1">
    <source>
        <dbReference type="SAM" id="MobiDB-lite"/>
    </source>
</evidence>
<feature type="compositionally biased region" description="Polar residues" evidence="1">
    <location>
        <begin position="1"/>
        <end position="12"/>
    </location>
</feature>
<protein>
    <submittedName>
        <fullName evidence="2">Uncharacterized protein</fullName>
    </submittedName>
</protein>
<keyword evidence="3" id="KW-1185">Reference proteome</keyword>
<feature type="region of interest" description="Disordered" evidence="1">
    <location>
        <begin position="1"/>
        <end position="28"/>
    </location>
</feature>
<reference evidence="2" key="1">
    <citation type="submission" date="2023-08" db="EMBL/GenBank/DDBJ databases">
        <authorList>
            <person name="Alioto T."/>
            <person name="Alioto T."/>
            <person name="Gomez Garrido J."/>
        </authorList>
    </citation>
    <scope>NUCLEOTIDE SEQUENCE</scope>
</reference>
<organism evidence="2 3">
    <name type="scientific">Octopus vulgaris</name>
    <name type="common">Common octopus</name>
    <dbReference type="NCBI Taxonomy" id="6645"/>
    <lineage>
        <taxon>Eukaryota</taxon>
        <taxon>Metazoa</taxon>
        <taxon>Spiralia</taxon>
        <taxon>Lophotrochozoa</taxon>
        <taxon>Mollusca</taxon>
        <taxon>Cephalopoda</taxon>
        <taxon>Coleoidea</taxon>
        <taxon>Octopodiformes</taxon>
        <taxon>Octopoda</taxon>
        <taxon>Incirrata</taxon>
        <taxon>Octopodidae</taxon>
        <taxon>Octopus</taxon>
    </lineage>
</organism>
<feature type="region of interest" description="Disordered" evidence="1">
    <location>
        <begin position="48"/>
        <end position="86"/>
    </location>
</feature>
<proteinExistence type="predicted"/>
<gene>
    <name evidence="2" type="ORF">OCTVUL_1B030187</name>
</gene>
<evidence type="ECO:0000313" key="2">
    <source>
        <dbReference type="EMBL" id="CAI9738411.1"/>
    </source>
</evidence>
<name>A0AA36FGN7_OCTVU</name>
<evidence type="ECO:0000313" key="3">
    <source>
        <dbReference type="Proteomes" id="UP001162480"/>
    </source>
</evidence>
<feature type="compositionally biased region" description="Acidic residues" evidence="1">
    <location>
        <begin position="49"/>
        <end position="69"/>
    </location>
</feature>